<dbReference type="PANTHER" id="PTHR42760">
    <property type="entry name" value="SHORT-CHAIN DEHYDROGENASES/REDUCTASES FAMILY MEMBER"/>
    <property type="match status" value="1"/>
</dbReference>
<dbReference type="GO" id="GO:0016616">
    <property type="term" value="F:oxidoreductase activity, acting on the CH-OH group of donors, NAD or NADP as acceptor"/>
    <property type="evidence" value="ECO:0007669"/>
    <property type="project" value="TreeGrafter"/>
</dbReference>
<dbReference type="PROSITE" id="PS00061">
    <property type="entry name" value="ADH_SHORT"/>
    <property type="match status" value="1"/>
</dbReference>
<dbReference type="InterPro" id="IPR036291">
    <property type="entry name" value="NAD(P)-bd_dom_sf"/>
</dbReference>
<proteinExistence type="inferred from homology"/>
<dbReference type="GO" id="GO:0048038">
    <property type="term" value="F:quinone binding"/>
    <property type="evidence" value="ECO:0007669"/>
    <property type="project" value="TreeGrafter"/>
</dbReference>
<dbReference type="FunFam" id="3.40.50.720:FF:001190">
    <property type="entry name" value="Short-chain dehydrogenase/reductase SDR"/>
    <property type="match status" value="1"/>
</dbReference>
<protein>
    <recommendedName>
        <fullName evidence="3">Dienelactone hydrolase domain-containing protein</fullName>
    </recommendedName>
</protein>
<accession>A0A9P9E5D1</accession>
<sequence>MGQHISRIIRAQQSEKKSEQDLVQYLAKPSGPCCFKGTIHKGEAKGTWETIANVETYISKPPADKANGHILLYFPDVWGMFPNGLLIMDAFADAGYLVLGLDYFRGDPVWKHRKNRHDTQNPDFDYEAWKRKHTAFANVAVPKWVKAVKQGFGKANTKYACVGYCFGAPYVCNELAGDTVTAGAFAHPAFLKEHHFSNLKKPLFLSCSEEDHTFDVPSRRRALDILQSGKKTYHYQVFSGVEHGFALRGNPDDPYQRKAFLSLGRSPSRIASQFPTRINLNRLRRTTNSLKSIRNTLPRAYSTMNAAARAFDFTGDVAIVTGAGSRMNGEIGNGRAAAILLARQGAKVALVDFNVDWAQETKRMIDEKGGISEVIQADVTQEESCKNAVARTVELWGAVHILVNIVGVGGAMGDATTINLEAWERDFRINVTSMVMMSRYAIPEMRKVGRGSIINMSSVSGLLGGNPSLLYPTTKGAVIQMTRAMAAHHGRENIRVNCVAPGMVYTPMTRGRGMTDEMRQARINQNLMKKEGTGWDVGYAILFLASKEAGWITGLIMPVDGGVSPPESPGNAPCTMTLVSENTSLMTSRRPLPARRIDQLSRRIRWLSRPRG</sequence>
<dbReference type="CDD" id="cd05233">
    <property type="entry name" value="SDR_c"/>
    <property type="match status" value="1"/>
</dbReference>
<dbReference type="InterPro" id="IPR002347">
    <property type="entry name" value="SDR_fam"/>
</dbReference>
<dbReference type="AlphaFoldDB" id="A0A9P9E5D1"/>
<dbReference type="PRINTS" id="PR00080">
    <property type="entry name" value="SDRFAMILY"/>
</dbReference>
<dbReference type="InterPro" id="IPR029058">
    <property type="entry name" value="AB_hydrolase_fold"/>
</dbReference>
<dbReference type="Gene3D" id="3.40.50.1820">
    <property type="entry name" value="alpha/beta hydrolase"/>
    <property type="match status" value="1"/>
</dbReference>
<gene>
    <name evidence="4" type="ORF">EDB81DRAFT_660269</name>
</gene>
<reference evidence="4" key="1">
    <citation type="journal article" date="2021" name="Nat. Commun.">
        <title>Genetic determinants of endophytism in the Arabidopsis root mycobiome.</title>
        <authorList>
            <person name="Mesny F."/>
            <person name="Miyauchi S."/>
            <person name="Thiergart T."/>
            <person name="Pickel B."/>
            <person name="Atanasova L."/>
            <person name="Karlsson M."/>
            <person name="Huettel B."/>
            <person name="Barry K.W."/>
            <person name="Haridas S."/>
            <person name="Chen C."/>
            <person name="Bauer D."/>
            <person name="Andreopoulos W."/>
            <person name="Pangilinan J."/>
            <person name="LaButti K."/>
            <person name="Riley R."/>
            <person name="Lipzen A."/>
            <person name="Clum A."/>
            <person name="Drula E."/>
            <person name="Henrissat B."/>
            <person name="Kohler A."/>
            <person name="Grigoriev I.V."/>
            <person name="Martin F.M."/>
            <person name="Hacquard S."/>
        </authorList>
    </citation>
    <scope>NUCLEOTIDE SEQUENCE</scope>
    <source>
        <strain evidence="4">MPI-CAGE-AT-0147</strain>
    </source>
</reference>
<dbReference type="SUPFAM" id="SSF51735">
    <property type="entry name" value="NAD(P)-binding Rossmann-fold domains"/>
    <property type="match status" value="1"/>
</dbReference>
<dbReference type="Pfam" id="PF13561">
    <property type="entry name" value="adh_short_C2"/>
    <property type="match status" value="1"/>
</dbReference>
<name>A0A9P9E5D1_9HYPO</name>
<comment type="caution">
    <text evidence="4">The sequence shown here is derived from an EMBL/GenBank/DDBJ whole genome shotgun (WGS) entry which is preliminary data.</text>
</comment>
<dbReference type="OrthoDB" id="1393670at2759"/>
<dbReference type="GO" id="GO:0016787">
    <property type="term" value="F:hydrolase activity"/>
    <property type="evidence" value="ECO:0007669"/>
    <property type="project" value="InterPro"/>
</dbReference>
<keyword evidence="2" id="KW-0521">NADP</keyword>
<dbReference type="EMBL" id="JAGMUV010000017">
    <property type="protein sequence ID" value="KAH7131213.1"/>
    <property type="molecule type" value="Genomic_DNA"/>
</dbReference>
<dbReference type="Gene3D" id="3.40.50.720">
    <property type="entry name" value="NAD(P)-binding Rossmann-like Domain"/>
    <property type="match status" value="1"/>
</dbReference>
<feature type="domain" description="Dienelactone hydrolase" evidence="3">
    <location>
        <begin position="55"/>
        <end position="259"/>
    </location>
</feature>
<dbReference type="Pfam" id="PF01738">
    <property type="entry name" value="DLH"/>
    <property type="match status" value="1"/>
</dbReference>
<comment type="similarity">
    <text evidence="1">Belongs to the short-chain dehydrogenases/reductases (SDR) family.</text>
</comment>
<dbReference type="PRINTS" id="PR00081">
    <property type="entry name" value="GDHRDH"/>
</dbReference>
<evidence type="ECO:0000313" key="5">
    <source>
        <dbReference type="Proteomes" id="UP000738349"/>
    </source>
</evidence>
<evidence type="ECO:0000256" key="2">
    <source>
        <dbReference type="ARBA" id="ARBA00022857"/>
    </source>
</evidence>
<evidence type="ECO:0000313" key="4">
    <source>
        <dbReference type="EMBL" id="KAH7131213.1"/>
    </source>
</evidence>
<keyword evidence="5" id="KW-1185">Reference proteome</keyword>
<evidence type="ECO:0000256" key="1">
    <source>
        <dbReference type="ARBA" id="ARBA00006484"/>
    </source>
</evidence>
<dbReference type="InterPro" id="IPR020904">
    <property type="entry name" value="Sc_DH/Rdtase_CS"/>
</dbReference>
<dbReference type="GO" id="GO:0006633">
    <property type="term" value="P:fatty acid biosynthetic process"/>
    <property type="evidence" value="ECO:0007669"/>
    <property type="project" value="TreeGrafter"/>
</dbReference>
<evidence type="ECO:0000259" key="3">
    <source>
        <dbReference type="Pfam" id="PF01738"/>
    </source>
</evidence>
<organism evidence="4 5">
    <name type="scientific">Dactylonectria macrodidyma</name>
    <dbReference type="NCBI Taxonomy" id="307937"/>
    <lineage>
        <taxon>Eukaryota</taxon>
        <taxon>Fungi</taxon>
        <taxon>Dikarya</taxon>
        <taxon>Ascomycota</taxon>
        <taxon>Pezizomycotina</taxon>
        <taxon>Sordariomycetes</taxon>
        <taxon>Hypocreomycetidae</taxon>
        <taxon>Hypocreales</taxon>
        <taxon>Nectriaceae</taxon>
        <taxon>Dactylonectria</taxon>
    </lineage>
</organism>
<dbReference type="InterPro" id="IPR002925">
    <property type="entry name" value="Dienelactn_hydro"/>
</dbReference>
<dbReference type="PANTHER" id="PTHR42760:SF122">
    <property type="entry name" value="NAD(P)-BINDING PROTEIN"/>
    <property type="match status" value="1"/>
</dbReference>
<dbReference type="Proteomes" id="UP000738349">
    <property type="component" value="Unassembled WGS sequence"/>
</dbReference>
<dbReference type="SUPFAM" id="SSF53474">
    <property type="entry name" value="alpha/beta-Hydrolases"/>
    <property type="match status" value="1"/>
</dbReference>